<keyword evidence="4" id="KW-0547">Nucleotide-binding</keyword>
<dbReference type="GO" id="GO:0043531">
    <property type="term" value="F:ADP binding"/>
    <property type="evidence" value="ECO:0007669"/>
    <property type="project" value="InterPro"/>
</dbReference>
<feature type="domain" description="NB-ARC" evidence="7">
    <location>
        <begin position="163"/>
        <end position="233"/>
    </location>
</feature>
<dbReference type="Gene3D" id="3.40.50.300">
    <property type="entry name" value="P-loop containing nucleotide triphosphate hydrolases"/>
    <property type="match status" value="1"/>
</dbReference>
<dbReference type="PANTHER" id="PTHR19338">
    <property type="entry name" value="TRANSLOCASE OF INNER MITOCHONDRIAL MEMBRANE 13 HOMOLOG"/>
    <property type="match status" value="1"/>
</dbReference>
<accession>A0A9Q0HKK8</accession>
<protein>
    <recommendedName>
        <fullName evidence="11">Disease resistance protein</fullName>
    </recommendedName>
</protein>
<dbReference type="InterPro" id="IPR041118">
    <property type="entry name" value="Rx_N"/>
</dbReference>
<dbReference type="AlphaFoldDB" id="A0A9Q0HKK8"/>
<comment type="similarity">
    <text evidence="1">Belongs to the disease resistance NB-LRR family.</text>
</comment>
<name>A0A9Q0HKK8_9POAL</name>
<dbReference type="InterPro" id="IPR027417">
    <property type="entry name" value="P-loop_NTPase"/>
</dbReference>
<gene>
    <name evidence="9" type="ORF">LUZ63_013373</name>
</gene>
<evidence type="ECO:0000256" key="4">
    <source>
        <dbReference type="ARBA" id="ARBA00022741"/>
    </source>
</evidence>
<evidence type="ECO:0000256" key="3">
    <source>
        <dbReference type="ARBA" id="ARBA00022737"/>
    </source>
</evidence>
<proteinExistence type="inferred from homology"/>
<dbReference type="Pfam" id="PF18052">
    <property type="entry name" value="Rx_N"/>
    <property type="match status" value="1"/>
</dbReference>
<keyword evidence="2" id="KW-0433">Leucine-rich repeat</keyword>
<feature type="coiled-coil region" evidence="6">
    <location>
        <begin position="105"/>
        <end position="132"/>
    </location>
</feature>
<keyword evidence="10" id="KW-1185">Reference proteome</keyword>
<keyword evidence="3" id="KW-0677">Repeat</keyword>
<dbReference type="SUPFAM" id="SSF52540">
    <property type="entry name" value="P-loop containing nucleoside triphosphate hydrolases"/>
    <property type="match status" value="1"/>
</dbReference>
<evidence type="ECO:0000313" key="9">
    <source>
        <dbReference type="EMBL" id="KAJ1689218.1"/>
    </source>
</evidence>
<keyword evidence="6" id="KW-0175">Coiled coil</keyword>
<dbReference type="GO" id="GO:0006952">
    <property type="term" value="P:defense response"/>
    <property type="evidence" value="ECO:0007669"/>
    <property type="project" value="UniProtKB-KW"/>
</dbReference>
<dbReference type="PANTHER" id="PTHR19338:SF73">
    <property type="entry name" value="DISEASE RESISTANCE PROTEIN RGA2-LIKE"/>
    <property type="match status" value="1"/>
</dbReference>
<dbReference type="Proteomes" id="UP001151287">
    <property type="component" value="Unassembled WGS sequence"/>
</dbReference>
<evidence type="ECO:0000256" key="5">
    <source>
        <dbReference type="ARBA" id="ARBA00022821"/>
    </source>
</evidence>
<keyword evidence="5" id="KW-0611">Plant defense</keyword>
<evidence type="ECO:0000256" key="2">
    <source>
        <dbReference type="ARBA" id="ARBA00022614"/>
    </source>
</evidence>
<dbReference type="OrthoDB" id="646832at2759"/>
<evidence type="ECO:0000313" key="10">
    <source>
        <dbReference type="Proteomes" id="UP001151287"/>
    </source>
</evidence>
<dbReference type="CDD" id="cd14798">
    <property type="entry name" value="RX-CC_like"/>
    <property type="match status" value="1"/>
</dbReference>
<organism evidence="9 10">
    <name type="scientific">Rhynchospora breviuscula</name>
    <dbReference type="NCBI Taxonomy" id="2022672"/>
    <lineage>
        <taxon>Eukaryota</taxon>
        <taxon>Viridiplantae</taxon>
        <taxon>Streptophyta</taxon>
        <taxon>Embryophyta</taxon>
        <taxon>Tracheophyta</taxon>
        <taxon>Spermatophyta</taxon>
        <taxon>Magnoliopsida</taxon>
        <taxon>Liliopsida</taxon>
        <taxon>Poales</taxon>
        <taxon>Cyperaceae</taxon>
        <taxon>Cyperoideae</taxon>
        <taxon>Rhynchosporeae</taxon>
        <taxon>Rhynchospora</taxon>
    </lineage>
</organism>
<dbReference type="Gene3D" id="1.20.5.4130">
    <property type="match status" value="1"/>
</dbReference>
<reference evidence="9" key="1">
    <citation type="journal article" date="2022" name="Cell">
        <title>Repeat-based holocentromeres influence genome architecture and karyotype evolution.</title>
        <authorList>
            <person name="Hofstatter P.G."/>
            <person name="Thangavel G."/>
            <person name="Lux T."/>
            <person name="Neumann P."/>
            <person name="Vondrak T."/>
            <person name="Novak P."/>
            <person name="Zhang M."/>
            <person name="Costa L."/>
            <person name="Castellani M."/>
            <person name="Scott A."/>
            <person name="Toegelov H."/>
            <person name="Fuchs J."/>
            <person name="Mata-Sucre Y."/>
            <person name="Dias Y."/>
            <person name="Vanzela A.L.L."/>
            <person name="Huettel B."/>
            <person name="Almeida C.C.S."/>
            <person name="Simkova H."/>
            <person name="Souza G."/>
            <person name="Pedrosa-Harand A."/>
            <person name="Macas J."/>
            <person name="Mayer K.F.X."/>
            <person name="Houben A."/>
            <person name="Marques A."/>
        </authorList>
    </citation>
    <scope>NUCLEOTIDE SEQUENCE</scope>
    <source>
        <strain evidence="9">RhyBre1mFocal</strain>
    </source>
</reference>
<feature type="domain" description="Disease resistance N-terminal" evidence="8">
    <location>
        <begin position="5"/>
        <end position="89"/>
    </location>
</feature>
<evidence type="ECO:0000256" key="6">
    <source>
        <dbReference type="SAM" id="Coils"/>
    </source>
</evidence>
<evidence type="ECO:0000259" key="7">
    <source>
        <dbReference type="Pfam" id="PF00931"/>
    </source>
</evidence>
<dbReference type="InterPro" id="IPR038005">
    <property type="entry name" value="RX-like_CC"/>
</dbReference>
<dbReference type="EMBL" id="JAMQYH010000004">
    <property type="protein sequence ID" value="KAJ1689218.1"/>
    <property type="molecule type" value="Genomic_DNA"/>
</dbReference>
<dbReference type="Pfam" id="PF00931">
    <property type="entry name" value="NB-ARC"/>
    <property type="match status" value="1"/>
</dbReference>
<evidence type="ECO:0008006" key="11">
    <source>
        <dbReference type="Google" id="ProtNLM"/>
    </source>
</evidence>
<comment type="caution">
    <text evidence="9">The sequence shown here is derived from an EMBL/GenBank/DDBJ whole genome shotgun (WGS) entry which is preliminary data.</text>
</comment>
<evidence type="ECO:0000256" key="1">
    <source>
        <dbReference type="ARBA" id="ARBA00008894"/>
    </source>
</evidence>
<sequence>MAEAVVQYVLGKITETAYKEALLLYGAKDKVEWAKRELEWVSAFVRDADAKQNNDARVKQWMKDVKEVACMIEDVLDEFFVKMGGGRSKGVLKRVIYVPKALIERHKVGTAIEKIEERLNEIKKNRENFGITSLESSSGGPARQHLRPVVVPEIDKTEVVGFEDDIKNICEQICDQRIPRRSVISIVGPGGQGKTTLAIKIYKRFVGGNHFDPCIWVTISKEFKIVDVLKKMLILAYG</sequence>
<evidence type="ECO:0000259" key="8">
    <source>
        <dbReference type="Pfam" id="PF18052"/>
    </source>
</evidence>
<dbReference type="InterPro" id="IPR002182">
    <property type="entry name" value="NB-ARC"/>
</dbReference>